<organism evidence="2 3">
    <name type="scientific">Simiduia curdlanivorans</name>
    <dbReference type="NCBI Taxonomy" id="1492769"/>
    <lineage>
        <taxon>Bacteria</taxon>
        <taxon>Pseudomonadati</taxon>
        <taxon>Pseudomonadota</taxon>
        <taxon>Gammaproteobacteria</taxon>
        <taxon>Cellvibrionales</taxon>
        <taxon>Cellvibrionaceae</taxon>
        <taxon>Simiduia</taxon>
    </lineage>
</organism>
<dbReference type="EMBL" id="JBHSCX010000015">
    <property type="protein sequence ID" value="MFC4363106.1"/>
    <property type="molecule type" value="Genomic_DNA"/>
</dbReference>
<sequence>MTVSRYLAHYPTGLQQQVQALIDGKNLTRFLRERYPVTHSVGNDKQLRDYVLALKNRYLKQSSPLSNVVFDNKLHVVHNALGVHRSQGRIQGNKIKTKRDIRISSMFKQVPEEFLEMICVHELAHLKESEHNKAFYQLCCHMLPNYHQVEFDTRVYLTHLELIGPVYTGAEPQE</sequence>
<protein>
    <submittedName>
        <fullName evidence="2">YgjP-like metallopeptidase domain-containing protein</fullName>
    </submittedName>
</protein>
<dbReference type="PANTHER" id="PTHR30399">
    <property type="entry name" value="UNCHARACTERIZED PROTEIN YGJP"/>
    <property type="match status" value="1"/>
</dbReference>
<keyword evidence="3" id="KW-1185">Reference proteome</keyword>
<dbReference type="CDD" id="cd07344">
    <property type="entry name" value="M48_yhfN_like"/>
    <property type="match status" value="1"/>
</dbReference>
<proteinExistence type="predicted"/>
<dbReference type="Pfam" id="PF01863">
    <property type="entry name" value="YgjP-like"/>
    <property type="match status" value="1"/>
</dbReference>
<name>A0ABV8V5F6_9GAMM</name>
<dbReference type="InterPro" id="IPR053136">
    <property type="entry name" value="UTP_pyrophosphatase-like"/>
</dbReference>
<dbReference type="RefSeq" id="WP_290265109.1">
    <property type="nucleotide sequence ID" value="NZ_JAUFQG010000006.1"/>
</dbReference>
<dbReference type="InterPro" id="IPR002725">
    <property type="entry name" value="YgjP-like_metallopeptidase"/>
</dbReference>
<dbReference type="PANTHER" id="PTHR30399:SF1">
    <property type="entry name" value="UTP PYROPHOSPHATASE"/>
    <property type="match status" value="1"/>
</dbReference>
<dbReference type="Proteomes" id="UP001595840">
    <property type="component" value="Unassembled WGS sequence"/>
</dbReference>
<gene>
    <name evidence="2" type="ORF">ACFOX3_12385</name>
</gene>
<reference evidence="3" key="1">
    <citation type="journal article" date="2019" name="Int. J. Syst. Evol. Microbiol.">
        <title>The Global Catalogue of Microorganisms (GCM) 10K type strain sequencing project: providing services to taxonomists for standard genome sequencing and annotation.</title>
        <authorList>
            <consortium name="The Broad Institute Genomics Platform"/>
            <consortium name="The Broad Institute Genome Sequencing Center for Infectious Disease"/>
            <person name="Wu L."/>
            <person name="Ma J."/>
        </authorList>
    </citation>
    <scope>NUCLEOTIDE SEQUENCE [LARGE SCALE GENOMIC DNA]</scope>
    <source>
        <strain evidence="3">CECT 8570</strain>
    </source>
</reference>
<accession>A0ABV8V5F6</accession>
<comment type="caution">
    <text evidence="2">The sequence shown here is derived from an EMBL/GenBank/DDBJ whole genome shotgun (WGS) entry which is preliminary data.</text>
</comment>
<feature type="domain" description="YgjP-like metallopeptidase" evidence="1">
    <location>
        <begin position="32"/>
        <end position="148"/>
    </location>
</feature>
<evidence type="ECO:0000259" key="1">
    <source>
        <dbReference type="Pfam" id="PF01863"/>
    </source>
</evidence>
<dbReference type="Gene3D" id="3.30.2010.10">
    <property type="entry name" value="Metalloproteases ('zincins'), catalytic domain"/>
    <property type="match status" value="1"/>
</dbReference>
<evidence type="ECO:0000313" key="2">
    <source>
        <dbReference type="EMBL" id="MFC4363106.1"/>
    </source>
</evidence>
<evidence type="ECO:0000313" key="3">
    <source>
        <dbReference type="Proteomes" id="UP001595840"/>
    </source>
</evidence>